<dbReference type="RefSeq" id="WP_272776375.1">
    <property type="nucleotide sequence ID" value="NZ_JAQQLI010000008.1"/>
</dbReference>
<dbReference type="EMBL" id="JAQQLI010000008">
    <property type="protein sequence ID" value="MDC7785536.1"/>
    <property type="molecule type" value="Genomic_DNA"/>
</dbReference>
<reference evidence="5" key="2">
    <citation type="submission" date="2023-02" db="EMBL/GenBank/DDBJ databases">
        <authorList>
            <person name="Rayyan A."/>
            <person name="Meyer T."/>
            <person name="Kyndt J.A."/>
        </authorList>
    </citation>
    <scope>NUCLEOTIDE SEQUENCE</scope>
    <source>
        <strain evidence="5">DSM 9987</strain>
    </source>
</reference>
<feature type="region of interest" description="Disordered" evidence="3">
    <location>
        <begin position="248"/>
        <end position="278"/>
    </location>
</feature>
<dbReference type="Gene3D" id="1.10.10.10">
    <property type="entry name" value="Winged helix-like DNA-binding domain superfamily/Winged helix DNA-binding domain"/>
    <property type="match status" value="1"/>
</dbReference>
<gene>
    <name evidence="5" type="ORF">PQJ73_07565</name>
</gene>
<dbReference type="Proteomes" id="UP001165652">
    <property type="component" value="Unassembled WGS sequence"/>
</dbReference>
<keyword evidence="2" id="KW-0804">Transcription</keyword>
<dbReference type="InterPro" id="IPR014757">
    <property type="entry name" value="Tscrpt_reg_IclR_C"/>
</dbReference>
<evidence type="ECO:0000259" key="4">
    <source>
        <dbReference type="PROSITE" id="PS51078"/>
    </source>
</evidence>
<keyword evidence="6" id="KW-1185">Reference proteome</keyword>
<keyword evidence="1" id="KW-0805">Transcription regulation</keyword>
<reference evidence="5" key="1">
    <citation type="journal article" date="2023" name="Microbiol Resour">
        <title>Genome Sequences of Rhodoplanes serenus and Two Thermotolerant Strains, Rhodoplanes tepidamans and 'Rhodoplanes cryptolactis,' Further Refine the Genus.</title>
        <authorList>
            <person name="Rayyan A.A."/>
            <person name="Kyndt J.A."/>
        </authorList>
    </citation>
    <scope>NUCLEOTIDE SEQUENCE</scope>
    <source>
        <strain evidence="5">DSM 9987</strain>
    </source>
</reference>
<dbReference type="PANTHER" id="PTHR30136">
    <property type="entry name" value="HELIX-TURN-HELIX TRANSCRIPTIONAL REGULATOR, ICLR FAMILY"/>
    <property type="match status" value="1"/>
</dbReference>
<dbReference type="Gene3D" id="3.30.450.40">
    <property type="match status" value="1"/>
</dbReference>
<dbReference type="InterPro" id="IPR036388">
    <property type="entry name" value="WH-like_DNA-bd_sf"/>
</dbReference>
<proteinExistence type="predicted"/>
<dbReference type="SUPFAM" id="SSF55781">
    <property type="entry name" value="GAF domain-like"/>
    <property type="match status" value="1"/>
</dbReference>
<dbReference type="InterPro" id="IPR050707">
    <property type="entry name" value="HTH_MetabolicPath_Reg"/>
</dbReference>
<sequence length="278" mass="29279">MSRPSHILSVLHLFDGGDAAWTVEAIARELGVSVRTSYRTVAELTRNGFLDPGPGATYVLGPAFIRFDRIIRQSDPLIRIASPGMLALLDGAGRPAAALLCRRFRDCVMCVHGVEAEAANPIASYERGVAMSPFRGAPAKIMLSHLPDRVLRGIYLRNEEAIRTSGIETWRQFRAMLRDVRKAGVAVTESEIGQNRMGIAAPILRGDQIVASLSLVVAPATGEALQRLSTLVTGVAASISSALAADDDGAAAAPATNGPGPADAPPAAALPGDRRRVG</sequence>
<evidence type="ECO:0000256" key="3">
    <source>
        <dbReference type="SAM" id="MobiDB-lite"/>
    </source>
</evidence>
<protein>
    <submittedName>
        <fullName evidence="5">IclR family transcriptional regulator C-terminal domain-containing protein</fullName>
    </submittedName>
</protein>
<name>A0ABT5J7A5_RHOTP</name>
<accession>A0ABT5J7A5</accession>
<dbReference type="PROSITE" id="PS51078">
    <property type="entry name" value="ICLR_ED"/>
    <property type="match status" value="1"/>
</dbReference>
<evidence type="ECO:0000256" key="2">
    <source>
        <dbReference type="ARBA" id="ARBA00023163"/>
    </source>
</evidence>
<comment type="caution">
    <text evidence="5">The sequence shown here is derived from an EMBL/GenBank/DDBJ whole genome shotgun (WGS) entry which is preliminary data.</text>
</comment>
<dbReference type="PANTHER" id="PTHR30136:SF24">
    <property type="entry name" value="HTH-TYPE TRANSCRIPTIONAL REPRESSOR ALLR"/>
    <property type="match status" value="1"/>
</dbReference>
<evidence type="ECO:0000313" key="6">
    <source>
        <dbReference type="Proteomes" id="UP001165652"/>
    </source>
</evidence>
<evidence type="ECO:0000256" key="1">
    <source>
        <dbReference type="ARBA" id="ARBA00023015"/>
    </source>
</evidence>
<dbReference type="Pfam" id="PF01614">
    <property type="entry name" value="IclR_C"/>
    <property type="match status" value="1"/>
</dbReference>
<dbReference type="InterPro" id="IPR029016">
    <property type="entry name" value="GAF-like_dom_sf"/>
</dbReference>
<dbReference type="SUPFAM" id="SSF46785">
    <property type="entry name" value="Winged helix' DNA-binding domain"/>
    <property type="match status" value="1"/>
</dbReference>
<feature type="domain" description="IclR-ED" evidence="4">
    <location>
        <begin position="63"/>
        <end position="245"/>
    </location>
</feature>
<dbReference type="InterPro" id="IPR036390">
    <property type="entry name" value="WH_DNA-bd_sf"/>
</dbReference>
<organism evidence="5 6">
    <name type="scientific">Rhodoplanes tepidamans</name>
    <name type="common">Rhodoplanes cryptolactis</name>
    <dbReference type="NCBI Taxonomy" id="200616"/>
    <lineage>
        <taxon>Bacteria</taxon>
        <taxon>Pseudomonadati</taxon>
        <taxon>Pseudomonadota</taxon>
        <taxon>Alphaproteobacteria</taxon>
        <taxon>Hyphomicrobiales</taxon>
        <taxon>Nitrobacteraceae</taxon>
        <taxon>Rhodoplanes</taxon>
    </lineage>
</organism>
<feature type="compositionally biased region" description="Low complexity" evidence="3">
    <location>
        <begin position="250"/>
        <end position="271"/>
    </location>
</feature>
<evidence type="ECO:0000313" key="5">
    <source>
        <dbReference type="EMBL" id="MDC7785536.1"/>
    </source>
</evidence>